<dbReference type="PROSITE" id="PS51257">
    <property type="entry name" value="PROKAR_LIPOPROTEIN"/>
    <property type="match status" value="1"/>
</dbReference>
<sequence length="85" mass="9598">MPEDEMKVALMLLALLALAGCATPEQLAEADKQKCRGYGMRPGTEAFANCRMTLDVERRRELRRAFDDPYFGRGYGPYGGGPFWY</sequence>
<protein>
    <recommendedName>
        <fullName evidence="3">Lipoprotein</fullName>
    </recommendedName>
</protein>
<organism evidence="1 2">
    <name type="scientific">Hansschlegelia plantiphila</name>
    <dbReference type="NCBI Taxonomy" id="374655"/>
    <lineage>
        <taxon>Bacteria</taxon>
        <taxon>Pseudomonadati</taxon>
        <taxon>Pseudomonadota</taxon>
        <taxon>Alphaproteobacteria</taxon>
        <taxon>Hyphomicrobiales</taxon>
        <taxon>Methylopilaceae</taxon>
        <taxon>Hansschlegelia</taxon>
    </lineage>
</organism>
<evidence type="ECO:0008006" key="3">
    <source>
        <dbReference type="Google" id="ProtNLM"/>
    </source>
</evidence>
<comment type="caution">
    <text evidence="1">The sequence shown here is derived from an EMBL/GenBank/DDBJ whole genome shotgun (WGS) entry which is preliminary data.</text>
</comment>
<dbReference type="AlphaFoldDB" id="A0A9W6J135"/>
<dbReference type="EMBL" id="BSFI01000008">
    <property type="protein sequence ID" value="GLK68881.1"/>
    <property type="molecule type" value="Genomic_DNA"/>
</dbReference>
<reference evidence="1" key="2">
    <citation type="submission" date="2023-01" db="EMBL/GenBank/DDBJ databases">
        <authorList>
            <person name="Sun Q."/>
            <person name="Evtushenko L."/>
        </authorList>
    </citation>
    <scope>NUCLEOTIDE SEQUENCE</scope>
    <source>
        <strain evidence="1">VKM B-2347</strain>
    </source>
</reference>
<accession>A0A9W6J135</accession>
<proteinExistence type="predicted"/>
<reference evidence="1" key="1">
    <citation type="journal article" date="2014" name="Int. J. Syst. Evol. Microbiol.">
        <title>Complete genome sequence of Corynebacterium casei LMG S-19264T (=DSM 44701T), isolated from a smear-ripened cheese.</title>
        <authorList>
            <consortium name="US DOE Joint Genome Institute (JGI-PGF)"/>
            <person name="Walter F."/>
            <person name="Albersmeier A."/>
            <person name="Kalinowski J."/>
            <person name="Ruckert C."/>
        </authorList>
    </citation>
    <scope>NUCLEOTIDE SEQUENCE</scope>
    <source>
        <strain evidence="1">VKM B-2347</strain>
    </source>
</reference>
<name>A0A9W6J135_9HYPH</name>
<gene>
    <name evidence="1" type="ORF">GCM10008179_25190</name>
</gene>
<evidence type="ECO:0000313" key="2">
    <source>
        <dbReference type="Proteomes" id="UP001143372"/>
    </source>
</evidence>
<dbReference type="Proteomes" id="UP001143372">
    <property type="component" value="Unassembled WGS sequence"/>
</dbReference>
<evidence type="ECO:0000313" key="1">
    <source>
        <dbReference type="EMBL" id="GLK68881.1"/>
    </source>
</evidence>
<keyword evidence="2" id="KW-1185">Reference proteome</keyword>